<dbReference type="EMBL" id="SSFD01000407">
    <property type="protein sequence ID" value="TXH77929.1"/>
    <property type="molecule type" value="Genomic_DNA"/>
</dbReference>
<protein>
    <recommendedName>
        <fullName evidence="6">SHOCT domain-containing protein</fullName>
    </recommendedName>
</protein>
<evidence type="ECO:0000313" key="5">
    <source>
        <dbReference type="Proteomes" id="UP000321192"/>
    </source>
</evidence>
<accession>A0A5C7S3D3</accession>
<dbReference type="HOGENOM" id="CLU_2774552_0_0_4"/>
<organism evidence="2 4">
    <name type="scientific">Thauera aminoaromatica</name>
    <dbReference type="NCBI Taxonomy" id="164330"/>
    <lineage>
        <taxon>Bacteria</taxon>
        <taxon>Pseudomonadati</taxon>
        <taxon>Pseudomonadota</taxon>
        <taxon>Betaproteobacteria</taxon>
        <taxon>Rhodocyclales</taxon>
        <taxon>Zoogloeaceae</taxon>
        <taxon>Thauera</taxon>
    </lineage>
</organism>
<evidence type="ECO:0000313" key="4">
    <source>
        <dbReference type="Proteomes" id="UP000002186"/>
    </source>
</evidence>
<dbReference type="Proteomes" id="UP000321192">
    <property type="component" value="Unassembled WGS sequence"/>
</dbReference>
<reference evidence="4" key="1">
    <citation type="submission" date="2009-05" db="EMBL/GenBank/DDBJ databases">
        <title>Complete sequence of chromosome of Thauera sp. MZ1T.</title>
        <authorList>
            <consortium name="US DOE Joint Genome Institute"/>
            <person name="Lucas S."/>
            <person name="Copeland A."/>
            <person name="Lapidus A."/>
            <person name="Glavina del Rio T."/>
            <person name="Dalin E."/>
            <person name="Tice H."/>
            <person name="Bruce D."/>
            <person name="Goodwin L."/>
            <person name="Pitluck S."/>
            <person name="Sims D."/>
            <person name="Brettin T."/>
            <person name="Detter J.C."/>
            <person name="Han C."/>
            <person name="Larimer F."/>
            <person name="Land M."/>
            <person name="Hauser L."/>
            <person name="Kyrpides N."/>
            <person name="Mikhailova N."/>
            <person name="Sayler G.S."/>
        </authorList>
    </citation>
    <scope>NUCLEOTIDE SEQUENCE [LARGE SCALE GENOMIC DNA]</scope>
    <source>
        <strain evidence="4">MZ1T</strain>
    </source>
</reference>
<dbReference type="AlphaFoldDB" id="C4KA92"/>
<sequence>MRTKAYPLLAVLGCLLLASCGGDTYVKVQGTTTISKGQELADLQRALDEGAIDRGDYDLLRKRILDRPN</sequence>
<evidence type="ECO:0008006" key="6">
    <source>
        <dbReference type="Google" id="ProtNLM"/>
    </source>
</evidence>
<dbReference type="KEGG" id="tmz:Tmz1t_2716"/>
<evidence type="ECO:0000256" key="1">
    <source>
        <dbReference type="SAM" id="SignalP"/>
    </source>
</evidence>
<gene>
    <name evidence="2" type="ordered locus">Tmz1t_2716</name>
    <name evidence="3" type="ORF">E6Q80_23845</name>
</gene>
<proteinExistence type="predicted"/>
<dbReference type="Proteomes" id="UP000002186">
    <property type="component" value="Chromosome"/>
</dbReference>
<feature type="chain" id="PRO_5042451235" description="SHOCT domain-containing protein" evidence="1">
    <location>
        <begin position="21"/>
        <end position="69"/>
    </location>
</feature>
<reference evidence="3 5" key="3">
    <citation type="submission" date="2018-09" db="EMBL/GenBank/DDBJ databases">
        <title>Metagenome Assembled Genomes from an Advanced Water Purification Facility.</title>
        <authorList>
            <person name="Stamps B.W."/>
            <person name="Spear J.R."/>
        </authorList>
    </citation>
    <scope>NUCLEOTIDE SEQUENCE [LARGE SCALE GENOMIC DNA]</scope>
    <source>
        <strain evidence="3">Bin_27_1</strain>
    </source>
</reference>
<dbReference type="PROSITE" id="PS51257">
    <property type="entry name" value="PROKAR_LIPOPROTEIN"/>
    <property type="match status" value="1"/>
</dbReference>
<dbReference type="RefSeq" id="WP_004304933.1">
    <property type="nucleotide sequence ID" value="NC_011662.2"/>
</dbReference>
<feature type="signal peptide" evidence="1">
    <location>
        <begin position="1"/>
        <end position="20"/>
    </location>
</feature>
<evidence type="ECO:0000313" key="2">
    <source>
        <dbReference type="EMBL" id="ACR01318.1"/>
    </source>
</evidence>
<dbReference type="EMBL" id="CP001281">
    <property type="protein sequence ID" value="ACR01318.1"/>
    <property type="molecule type" value="Genomic_DNA"/>
</dbReference>
<name>C4KA92_THASP</name>
<keyword evidence="4" id="KW-1185">Reference proteome</keyword>
<evidence type="ECO:0000313" key="3">
    <source>
        <dbReference type="EMBL" id="TXH77929.1"/>
    </source>
</evidence>
<accession>C4KA92</accession>
<reference evidence="2 4" key="2">
    <citation type="journal article" date="2012" name="Stand. Genomic Sci.">
        <title>Complete genome sequence of Thauera aminoaromatica strain MZ1T.</title>
        <authorList>
            <person name="Jiang K."/>
            <person name="Sanseverino J."/>
            <person name="Chauhan A."/>
            <person name="Lucas S."/>
            <person name="Copeland A."/>
            <person name="Lapidus A."/>
            <person name="Del Rio T.G."/>
            <person name="Dalin E."/>
            <person name="Tice H."/>
            <person name="Bruce D."/>
            <person name="Goodwin L."/>
            <person name="Pitluck S."/>
            <person name="Sims D."/>
            <person name="Brettin T."/>
            <person name="Detter J.C."/>
            <person name="Han C."/>
            <person name="Chang Y.J."/>
            <person name="Larimer F."/>
            <person name="Land M."/>
            <person name="Hauser L."/>
            <person name="Kyrpides N.C."/>
            <person name="Mikhailova N."/>
            <person name="Moser S."/>
            <person name="Jegier P."/>
            <person name="Close D."/>
            <person name="Debruyn J.M."/>
            <person name="Wang Y."/>
            <person name="Layton A.C."/>
            <person name="Allen M.S."/>
            <person name="Sayler G.S."/>
        </authorList>
    </citation>
    <scope>NUCLEOTIDE SEQUENCE [LARGE SCALE GENOMIC DNA]</scope>
    <source>
        <strain evidence="2 4">MZ1T</strain>
    </source>
</reference>
<dbReference type="STRING" id="85643.Tmz1t_2716"/>
<keyword evidence="1" id="KW-0732">Signal</keyword>